<evidence type="ECO:0000256" key="12">
    <source>
        <dbReference type="ARBA" id="ARBA00023014"/>
    </source>
</evidence>
<keyword evidence="10" id="KW-0547">Nucleotide-binding</keyword>
<evidence type="ECO:0000256" key="10">
    <source>
        <dbReference type="ARBA" id="ARBA00022741"/>
    </source>
</evidence>
<comment type="similarity">
    <text evidence="3">Belongs to the TYW1 family.</text>
</comment>
<keyword evidence="19" id="KW-0694">RNA-binding</keyword>
<keyword evidence="8" id="KW-0819">tRNA processing</keyword>
<feature type="region of interest" description="Disordered" evidence="20">
    <location>
        <begin position="1118"/>
        <end position="1161"/>
    </location>
</feature>
<evidence type="ECO:0000256" key="19">
    <source>
        <dbReference type="PROSITE-ProRule" id="PRU00266"/>
    </source>
</evidence>
<name>A0A8S3SUK6_MYTED</name>
<evidence type="ECO:0000256" key="20">
    <source>
        <dbReference type="SAM" id="MobiDB-lite"/>
    </source>
</evidence>
<protein>
    <recommendedName>
        <fullName evidence="5">S-adenosyl-L-methionine-dependent tRNA 4-demethylwyosine synthase TYW1</fullName>
        <ecNumber evidence="4">4.1.3.44</ecNumber>
    </recommendedName>
    <alternativeName>
        <fullName evidence="18">Radical S-adenosyl methionine and flavodoxin domain-containing protein 1</fullName>
    </alternativeName>
    <alternativeName>
        <fullName evidence="16">tRNA wybutosine-synthesizing protein 1 homolog</fullName>
    </alternativeName>
    <alternativeName>
        <fullName evidence="17">tRNA-yW-synthesizing protein</fullName>
    </alternativeName>
</protein>
<feature type="compositionally biased region" description="Basic and acidic residues" evidence="20">
    <location>
        <begin position="325"/>
        <end position="347"/>
    </location>
</feature>
<dbReference type="InterPro" id="IPR014720">
    <property type="entry name" value="dsRBD_dom"/>
</dbReference>
<evidence type="ECO:0000256" key="7">
    <source>
        <dbReference type="ARBA" id="ARBA00022691"/>
    </source>
</evidence>
<evidence type="ECO:0000256" key="6">
    <source>
        <dbReference type="ARBA" id="ARBA00022485"/>
    </source>
</evidence>
<evidence type="ECO:0000256" key="18">
    <source>
        <dbReference type="ARBA" id="ARBA00082357"/>
    </source>
</evidence>
<dbReference type="SUPFAM" id="SSF102114">
    <property type="entry name" value="Radical SAM enzymes"/>
    <property type="match status" value="1"/>
</dbReference>
<reference evidence="23" key="1">
    <citation type="submission" date="2021-03" db="EMBL/GenBank/DDBJ databases">
        <authorList>
            <person name="Bekaert M."/>
        </authorList>
    </citation>
    <scope>NUCLEOTIDE SEQUENCE</scope>
</reference>
<evidence type="ECO:0000256" key="15">
    <source>
        <dbReference type="ARBA" id="ARBA00049466"/>
    </source>
</evidence>
<dbReference type="PANTHER" id="PTHR13930">
    <property type="entry name" value="S-ADENOSYL-L-METHIONINE-DEPENDENT TRNA 4-DEMETHYLWYOSINE SYNTHASE"/>
    <property type="match status" value="1"/>
</dbReference>
<feature type="compositionally biased region" description="Basic and acidic residues" evidence="20">
    <location>
        <begin position="140"/>
        <end position="155"/>
    </location>
</feature>
<dbReference type="InterPro" id="IPR034556">
    <property type="entry name" value="tRNA_wybutosine-synthase"/>
</dbReference>
<dbReference type="GO" id="GO:0003723">
    <property type="term" value="F:RNA binding"/>
    <property type="evidence" value="ECO:0007669"/>
    <property type="project" value="UniProtKB-UniRule"/>
</dbReference>
<dbReference type="CDD" id="cd19868">
    <property type="entry name" value="DSRM_DGCR8_rpt2"/>
    <property type="match status" value="1"/>
</dbReference>
<feature type="region of interest" description="Disordered" evidence="20">
    <location>
        <begin position="596"/>
        <end position="705"/>
    </location>
</feature>
<dbReference type="SUPFAM" id="SSF54768">
    <property type="entry name" value="dsRNA-binding domain-like"/>
    <property type="match status" value="1"/>
</dbReference>
<keyword evidence="12" id="KW-0411">Iron-sulfur</keyword>
<evidence type="ECO:0000256" key="8">
    <source>
        <dbReference type="ARBA" id="ARBA00022694"/>
    </source>
</evidence>
<feature type="compositionally biased region" description="Basic and acidic residues" evidence="20">
    <location>
        <begin position="695"/>
        <end position="704"/>
    </location>
</feature>
<dbReference type="Gene3D" id="3.20.20.70">
    <property type="entry name" value="Aldolase class I"/>
    <property type="match status" value="1"/>
</dbReference>
<feature type="compositionally biased region" description="Polar residues" evidence="20">
    <location>
        <begin position="672"/>
        <end position="681"/>
    </location>
</feature>
<dbReference type="PROSITE" id="PS51918">
    <property type="entry name" value="RADICAL_SAM"/>
    <property type="match status" value="1"/>
</dbReference>
<feature type="region of interest" description="Disordered" evidence="20">
    <location>
        <begin position="73"/>
        <end position="489"/>
    </location>
</feature>
<comment type="catalytic activity">
    <reaction evidence="15">
        <text>N(1)-methylguanosine(37) in tRNA(Phe) + pyruvate + S-adenosyl-L-methionine = 4-demethylwyosine(37) in tRNA(Phe) + 5'-deoxyadenosine + L-methionine + CO2 + H2O</text>
        <dbReference type="Rhea" id="RHEA:36347"/>
        <dbReference type="Rhea" id="RHEA-COMP:10164"/>
        <dbReference type="Rhea" id="RHEA-COMP:10165"/>
        <dbReference type="ChEBI" id="CHEBI:15361"/>
        <dbReference type="ChEBI" id="CHEBI:15377"/>
        <dbReference type="ChEBI" id="CHEBI:16526"/>
        <dbReference type="ChEBI" id="CHEBI:17319"/>
        <dbReference type="ChEBI" id="CHEBI:57844"/>
        <dbReference type="ChEBI" id="CHEBI:59789"/>
        <dbReference type="ChEBI" id="CHEBI:64315"/>
        <dbReference type="ChEBI" id="CHEBI:73542"/>
        <dbReference type="EC" id="4.1.3.44"/>
    </reaction>
</comment>
<evidence type="ECO:0000259" key="22">
    <source>
        <dbReference type="PROSITE" id="PS51918"/>
    </source>
</evidence>
<dbReference type="InterPro" id="IPR007197">
    <property type="entry name" value="rSAM"/>
</dbReference>
<feature type="domain" description="Radical SAM core" evidence="22">
    <location>
        <begin position="1247"/>
        <end position="1491"/>
    </location>
</feature>
<dbReference type="Proteomes" id="UP000683360">
    <property type="component" value="Unassembled WGS sequence"/>
</dbReference>
<sequence>MADNKPPLSTQTSSQKTDRLDFDNDFGGKSTATSRSGTPQPISDLEEGEISCDSSDQETIEELNEKRKLLQSILEEENKKNTSVEKEKDRDRHERTYNEEDRKRPYLEKGKMRDRYENSTESSLKFIPVAPPTLGGLLAECKKSKGEKIEPKKTQSDQNPKSKLSLHGDSKRNRSERRSGEHRNKTERHSGEDRTRTERRSFDQKNKDEKNQDKVETRDKGSDKFGKKNICPSQIEKKEKMQEKVENVKAKIQVSRKDRIQILVGQKDKAQNQVEKKNGQDEVRKKNSQDEAKDKKPDERIDITEVNNSKQFMCNEQDNENNLNDYEHNEQKDNGQEDKSQDEKTDNTDSNTIDEIMDNLEEMSCSSSDRDISIDGNDIKDDLGMKRKHSNERSPVNSEKRRDQDEPPNKRSKVDQTDDTSDQSQKQDDPSTGNSFVDNTDEMSDSNLDDSKSCPLPQEFQIIDDLGADEADKGSDDEGSVGMEDGEYFSEDLDDSEIYAWLEEGVSKKSMVDNDSDKVVPVDEREKFVLLEKGVDPFEVLPEGWVAVTHNSGIPAYLHKASRVCTLSKPYFLGPGSVRKHDIPLSAIPCLQYRKAMDRDQPDKDTTIVEPVEDTENQTVPVLNGETSCPIKENGISEAESIGESSDVRETSNDDTTDLDRTLTFDDKVGENSGTDVTQSSEKTKLQPGPPVKIESAEQRKKENSLSADDVLEYCKNLFEFKTVTVKKFKTWKERRKHLNEMRKQTRPALPANTTLITCSITAEDGSEKPKKKVQPRYSFQELENAQNPYCATVLINNIEYGKGYASSKKMAKVNAAKATLSILIPQMNKVNEEMGREEDLSFFDEIKIEDPRVSDLCTKTGQPSPYQLLLECLKRNYGMGDTHHSVTIVCKNKREGKQRAAQAMLQQLHTHITSLGSLLRLYGQTTGKLFKDKKKEEESITELQTQTHSNKPNTALLDKLRKEMVKLQAQRKSLTSKGSLLIDKVPGGVTSLDLKRKIKIFYGTQTGNAKMLADNLCREATERGHEAEVLDLKACDPEDNLVTEGENGVGLSYSSPLTPMVHHQRALNGFVNGMEKDFTAWKKEFWKKSKKVKDDDTAVTDTCGIGKKTCDGKCKCKEDGGKCSSEEEEEEEGEDLYETTTEEEDNAEELLNEDGDGSSLQTTNGVVDLEDLGKVMQTMKKAKVRRKKEESAQSTGEPREMVTPMLRKALEKQGYRLIGSHSGVKLCRWTKSMLRGRGGCYKHAFYGIESHRCMETTPSLACANKCVFCWRHHTNPVGTEWRWKMDDANTVFQGALDNHVGLIKQFKGVPGVKAERFAEGLEPQHCALSLVGEPIMYPEINKFIELLHGKGISSFLVTNAQFPDAISNLVPVTQLYVSIDASTKESLKKIDRPLFKDFWERFIESLKALSAKRQRTVYRLTLVKAWNTDELDNYADLVSLGKPDFIEIKGVTYCGESKASSLTMQNVPWHEEVVHFVKQLTDRLDEYEIASEHEHSNCILIANTKFKVDGEWWTWIDYPKFHQLIKGFNESQKTFSAEDYMAKTPPWAVFGAKEQGFDPVETRFFRKKQKDIGGC</sequence>
<dbReference type="Pfam" id="PF04055">
    <property type="entry name" value="Radical_SAM"/>
    <property type="match status" value="1"/>
</dbReference>
<dbReference type="EMBL" id="CAJPWZ010001846">
    <property type="protein sequence ID" value="CAG2225328.1"/>
    <property type="molecule type" value="Genomic_DNA"/>
</dbReference>
<dbReference type="Gene3D" id="3.30.160.20">
    <property type="match status" value="3"/>
</dbReference>
<dbReference type="GO" id="GO:0051539">
    <property type="term" value="F:4 iron, 4 sulfur cluster binding"/>
    <property type="evidence" value="ECO:0007669"/>
    <property type="project" value="UniProtKB-KW"/>
</dbReference>
<dbReference type="Pfam" id="PF00258">
    <property type="entry name" value="Flavodoxin_1"/>
    <property type="match status" value="1"/>
</dbReference>
<accession>A0A8S3SUK6</accession>
<comment type="function">
    <text evidence="14">Probable component of the wybutosine biosynthesis pathway. Wybutosine is a hyper modified guanosine with a tricyclic base found at the 3'-position adjacent to the anticodon of eukaryotic phenylalanine tRNA. Catalyzes the condensation of N-methylguanine with 2 carbon atoms from pyruvate to form the tricyclic 4-demethylwyosine, an intermediate in wybutosine biosynthesis.</text>
</comment>
<dbReference type="GO" id="GO:0046872">
    <property type="term" value="F:metal ion binding"/>
    <property type="evidence" value="ECO:0007669"/>
    <property type="project" value="UniProtKB-KW"/>
</dbReference>
<evidence type="ECO:0000256" key="9">
    <source>
        <dbReference type="ARBA" id="ARBA00022723"/>
    </source>
</evidence>
<gene>
    <name evidence="23" type="ORF">MEDL_38476</name>
</gene>
<dbReference type="OrthoDB" id="112668at2759"/>
<evidence type="ECO:0000313" key="23">
    <source>
        <dbReference type="EMBL" id="CAG2225328.1"/>
    </source>
</evidence>
<evidence type="ECO:0000256" key="14">
    <source>
        <dbReference type="ARBA" id="ARBA00025368"/>
    </source>
</evidence>
<evidence type="ECO:0000256" key="17">
    <source>
        <dbReference type="ARBA" id="ARBA00081169"/>
    </source>
</evidence>
<dbReference type="EC" id="4.1.3.44" evidence="4"/>
<dbReference type="GO" id="GO:0031591">
    <property type="term" value="P:wybutosine biosynthetic process"/>
    <property type="evidence" value="ECO:0007669"/>
    <property type="project" value="TreeGrafter"/>
</dbReference>
<feature type="compositionally biased region" description="Low complexity" evidence="20">
    <location>
        <begin position="633"/>
        <end position="645"/>
    </location>
</feature>
<feature type="compositionally biased region" description="Basic and acidic residues" evidence="20">
    <location>
        <begin position="646"/>
        <end position="670"/>
    </location>
</feature>
<dbReference type="SFLD" id="SFLDG01071">
    <property type="entry name" value="tRNA_wybutosine-synthesizing"/>
    <property type="match status" value="1"/>
</dbReference>
<dbReference type="GO" id="GO:0010181">
    <property type="term" value="F:FMN binding"/>
    <property type="evidence" value="ECO:0007669"/>
    <property type="project" value="InterPro"/>
</dbReference>
<comment type="cofactor">
    <cofactor evidence="1">
        <name>[4Fe-4S] cluster</name>
        <dbReference type="ChEBI" id="CHEBI:49883"/>
    </cofactor>
</comment>
<dbReference type="Pfam" id="PF00035">
    <property type="entry name" value="dsrm"/>
    <property type="match status" value="1"/>
</dbReference>
<dbReference type="PROSITE" id="PS50137">
    <property type="entry name" value="DS_RBD"/>
    <property type="match status" value="1"/>
</dbReference>
<dbReference type="SUPFAM" id="SSF52218">
    <property type="entry name" value="Flavoproteins"/>
    <property type="match status" value="1"/>
</dbReference>
<keyword evidence="24" id="KW-1185">Reference proteome</keyword>
<dbReference type="InterPro" id="IPR013917">
    <property type="entry name" value="tRNA_wybutosine-synth"/>
</dbReference>
<dbReference type="SFLD" id="SFLDS00029">
    <property type="entry name" value="Radical_SAM"/>
    <property type="match status" value="1"/>
</dbReference>
<keyword evidence="11" id="KW-0408">Iron</keyword>
<comment type="pathway">
    <text evidence="2">tRNA modification; wybutosine-tRNA(Phe) biosynthesis.</text>
</comment>
<feature type="compositionally biased region" description="Basic and acidic residues" evidence="20">
    <location>
        <begin position="368"/>
        <end position="385"/>
    </location>
</feature>
<comment type="caution">
    <text evidence="23">The sequence shown here is derived from an EMBL/GenBank/DDBJ whole genome shotgun (WGS) entry which is preliminary data.</text>
</comment>
<keyword evidence="13 23" id="KW-0456">Lyase</keyword>
<evidence type="ECO:0000256" key="16">
    <source>
        <dbReference type="ARBA" id="ARBA00078095"/>
    </source>
</evidence>
<feature type="compositionally biased region" description="Polar residues" evidence="20">
    <location>
        <begin position="305"/>
        <end position="324"/>
    </location>
</feature>
<evidence type="ECO:0000256" key="5">
    <source>
        <dbReference type="ARBA" id="ARBA00017596"/>
    </source>
</evidence>
<feature type="compositionally biased region" description="Basic and acidic residues" evidence="20">
    <location>
        <begin position="398"/>
        <end position="416"/>
    </location>
</feature>
<dbReference type="Gene3D" id="3.40.50.360">
    <property type="match status" value="1"/>
</dbReference>
<feature type="compositionally biased region" description="Basic and acidic residues" evidence="20">
    <location>
        <begin position="76"/>
        <end position="118"/>
    </location>
</feature>
<evidence type="ECO:0000313" key="24">
    <source>
        <dbReference type="Proteomes" id="UP000683360"/>
    </source>
</evidence>
<evidence type="ECO:0000256" key="1">
    <source>
        <dbReference type="ARBA" id="ARBA00001966"/>
    </source>
</evidence>
<dbReference type="SFLD" id="SFLDF00284">
    <property type="entry name" value="tRNA_wybutosine-synthesizing"/>
    <property type="match status" value="1"/>
</dbReference>
<organism evidence="23 24">
    <name type="scientific">Mytilus edulis</name>
    <name type="common">Blue mussel</name>
    <dbReference type="NCBI Taxonomy" id="6550"/>
    <lineage>
        <taxon>Eukaryota</taxon>
        <taxon>Metazoa</taxon>
        <taxon>Spiralia</taxon>
        <taxon>Lophotrochozoa</taxon>
        <taxon>Mollusca</taxon>
        <taxon>Bivalvia</taxon>
        <taxon>Autobranchia</taxon>
        <taxon>Pteriomorphia</taxon>
        <taxon>Mytilida</taxon>
        <taxon>Mytiloidea</taxon>
        <taxon>Mytilidae</taxon>
        <taxon>Mytilinae</taxon>
        <taxon>Mytilus</taxon>
    </lineage>
</organism>
<feature type="compositionally biased region" description="Polar residues" evidence="20">
    <location>
        <begin position="30"/>
        <end position="41"/>
    </location>
</feature>
<evidence type="ECO:0000256" key="3">
    <source>
        <dbReference type="ARBA" id="ARBA00010115"/>
    </source>
</evidence>
<feature type="compositionally biased region" description="Acidic residues" evidence="20">
    <location>
        <begin position="439"/>
        <end position="448"/>
    </location>
</feature>
<dbReference type="PANTHER" id="PTHR13930:SF0">
    <property type="entry name" value="S-ADENOSYL-L-METHIONINE-DEPENDENT TRNA 4-DEMETHYLWYOSINE SYNTHASE TYW1-RELATED"/>
    <property type="match status" value="1"/>
</dbReference>
<evidence type="ECO:0000259" key="21">
    <source>
        <dbReference type="PROSITE" id="PS50137"/>
    </source>
</evidence>
<keyword evidence="9" id="KW-0479">Metal-binding</keyword>
<dbReference type="InterPro" id="IPR058240">
    <property type="entry name" value="rSAM_sf"/>
</dbReference>
<feature type="compositionally biased region" description="Basic and acidic residues" evidence="20">
    <location>
        <begin position="166"/>
        <end position="226"/>
    </location>
</feature>
<evidence type="ECO:0000256" key="11">
    <source>
        <dbReference type="ARBA" id="ARBA00023004"/>
    </source>
</evidence>
<dbReference type="Pfam" id="PF08608">
    <property type="entry name" value="Wyosine_form"/>
    <property type="match status" value="1"/>
</dbReference>
<evidence type="ECO:0000256" key="2">
    <source>
        <dbReference type="ARBA" id="ARBA00004797"/>
    </source>
</evidence>
<feature type="compositionally biased region" description="Acidic residues" evidence="20">
    <location>
        <begin position="44"/>
        <end position="60"/>
    </location>
</feature>
<proteinExistence type="inferred from homology"/>
<keyword evidence="7" id="KW-0949">S-adenosyl-L-methionine</keyword>
<feature type="domain" description="DRBM" evidence="21">
    <location>
        <begin position="790"/>
        <end position="826"/>
    </location>
</feature>
<dbReference type="Gene3D" id="2.20.70.10">
    <property type="match status" value="1"/>
</dbReference>
<evidence type="ECO:0000256" key="13">
    <source>
        <dbReference type="ARBA" id="ARBA00023239"/>
    </source>
</evidence>
<keyword evidence="6" id="KW-0004">4Fe-4S</keyword>
<dbReference type="FunFam" id="2.20.70.10:FF:000018">
    <property type="entry name" value="DGCR8 microprocessor complex subunit"/>
    <property type="match status" value="1"/>
</dbReference>
<evidence type="ECO:0000256" key="4">
    <source>
        <dbReference type="ARBA" id="ARBA00012821"/>
    </source>
</evidence>
<feature type="region of interest" description="Disordered" evidence="20">
    <location>
        <begin position="1180"/>
        <end position="1201"/>
    </location>
</feature>
<dbReference type="InterPro" id="IPR008254">
    <property type="entry name" value="Flavodoxin/NO_synth"/>
</dbReference>
<dbReference type="InterPro" id="IPR029039">
    <property type="entry name" value="Flavoprotein-like_sf"/>
</dbReference>
<dbReference type="CDD" id="cd19867">
    <property type="entry name" value="DSRM_DGCR8_rpt1"/>
    <property type="match status" value="1"/>
</dbReference>
<feature type="compositionally biased region" description="Acidic residues" evidence="20">
    <location>
        <begin position="477"/>
        <end position="489"/>
    </location>
</feature>
<feature type="compositionally biased region" description="Acidic residues" evidence="20">
    <location>
        <begin position="1127"/>
        <end position="1157"/>
    </location>
</feature>
<feature type="compositionally biased region" description="Polar residues" evidence="20">
    <location>
        <begin position="617"/>
        <end position="627"/>
    </location>
</feature>
<dbReference type="GO" id="GO:0102521">
    <property type="term" value="F:tRNA-4-demethylwyosine synthase activity"/>
    <property type="evidence" value="ECO:0007669"/>
    <property type="project" value="UniProtKB-EC"/>
</dbReference>
<dbReference type="InterPro" id="IPR013785">
    <property type="entry name" value="Aldolase_TIM"/>
</dbReference>
<dbReference type="FunFam" id="3.20.20.70:FF:000196">
    <property type="entry name" value="S-adenosyl-L-methionine-dependent tRNA 4-demethylwyosine synthase"/>
    <property type="match status" value="1"/>
</dbReference>
<feature type="region of interest" description="Disordered" evidence="20">
    <location>
        <begin position="1"/>
        <end position="60"/>
    </location>
</feature>
<feature type="compositionally biased region" description="Basic and acidic residues" evidence="20">
    <location>
        <begin position="596"/>
        <end position="607"/>
    </location>
</feature>
<feature type="compositionally biased region" description="Basic and acidic residues" evidence="20">
    <location>
        <begin position="235"/>
        <end position="303"/>
    </location>
</feature>